<gene>
    <name evidence="3" type="ORF">Tco_1068219</name>
</gene>
<evidence type="ECO:0000256" key="1">
    <source>
        <dbReference type="SAM" id="MobiDB-lite"/>
    </source>
</evidence>
<comment type="caution">
    <text evidence="3">The sequence shown here is derived from an EMBL/GenBank/DDBJ whole genome shotgun (WGS) entry which is preliminary data.</text>
</comment>
<name>A0ABQ5HGV4_9ASTR</name>
<feature type="compositionally biased region" description="Polar residues" evidence="1">
    <location>
        <begin position="158"/>
        <end position="168"/>
    </location>
</feature>
<feature type="domain" description="Reverse transcriptase Ty1/copia-type" evidence="2">
    <location>
        <begin position="315"/>
        <end position="399"/>
    </location>
</feature>
<dbReference type="Pfam" id="PF07727">
    <property type="entry name" value="RVT_2"/>
    <property type="match status" value="1"/>
</dbReference>
<keyword evidence="4" id="KW-1185">Reference proteome</keyword>
<protein>
    <submittedName>
        <fullName evidence="3">Retrovirus-related pol polyprotein from transposon TNT 1-94</fullName>
    </submittedName>
</protein>
<feature type="region of interest" description="Disordered" evidence="1">
    <location>
        <begin position="144"/>
        <end position="216"/>
    </location>
</feature>
<feature type="compositionally biased region" description="Polar residues" evidence="1">
    <location>
        <begin position="202"/>
        <end position="215"/>
    </location>
</feature>
<evidence type="ECO:0000313" key="3">
    <source>
        <dbReference type="EMBL" id="GJT86502.1"/>
    </source>
</evidence>
<dbReference type="EMBL" id="BQNB010019552">
    <property type="protein sequence ID" value="GJT86502.1"/>
    <property type="molecule type" value="Genomic_DNA"/>
</dbReference>
<reference evidence="3" key="2">
    <citation type="submission" date="2022-01" db="EMBL/GenBank/DDBJ databases">
        <authorList>
            <person name="Yamashiro T."/>
            <person name="Shiraishi A."/>
            <person name="Satake H."/>
            <person name="Nakayama K."/>
        </authorList>
    </citation>
    <scope>NUCLEOTIDE SEQUENCE</scope>
</reference>
<sequence length="420" mass="47602">MTPEKDDRPAATTRGIVTNNGMNDTNVIPLPGASYHMTGIIEDLSNLKEIVQWPAELPDGNIAMAKKEGDDLTSRTVIGASERMNGGLFYFREMPPTIAFKTITTLPFNLWHKRLSHPSHDVLKLLPQSPLLKIGGNELVNEETTVHDNQTVRDDDTLSSPQSLNVEEQIQEENLGRGHRKKETSVRLRDYVTNTVKKKSPSRSTPPAQSRSSGTPYPIAHYVNCDKFSSCHRTFLEAIEKEREPVTYYEAIKDKRWRSAMDSELEALEHNQTWTIEELPSNKKALGCKWVYKIKYKSDGTIERFKARRHSRQNEVQLNVLVCVDDLIISENDSKAIAQFKTCLSDCFHMKDVGNLKYFLCVEVARAQDGIFLCQRKYALDIICEAGLFGAKPAKIPMEQNHRLGLAKGCLLIPNNIEDW</sequence>
<dbReference type="Proteomes" id="UP001151760">
    <property type="component" value="Unassembled WGS sequence"/>
</dbReference>
<dbReference type="InterPro" id="IPR013103">
    <property type="entry name" value="RVT_2"/>
</dbReference>
<proteinExistence type="predicted"/>
<accession>A0ABQ5HGV4</accession>
<reference evidence="3" key="1">
    <citation type="journal article" date="2022" name="Int. J. Mol. Sci.">
        <title>Draft Genome of Tanacetum Coccineum: Genomic Comparison of Closely Related Tanacetum-Family Plants.</title>
        <authorList>
            <person name="Yamashiro T."/>
            <person name="Shiraishi A."/>
            <person name="Nakayama K."/>
            <person name="Satake H."/>
        </authorList>
    </citation>
    <scope>NUCLEOTIDE SEQUENCE</scope>
</reference>
<feature type="compositionally biased region" description="Basic and acidic residues" evidence="1">
    <location>
        <begin position="144"/>
        <end position="156"/>
    </location>
</feature>
<organism evidence="3 4">
    <name type="scientific">Tanacetum coccineum</name>
    <dbReference type="NCBI Taxonomy" id="301880"/>
    <lineage>
        <taxon>Eukaryota</taxon>
        <taxon>Viridiplantae</taxon>
        <taxon>Streptophyta</taxon>
        <taxon>Embryophyta</taxon>
        <taxon>Tracheophyta</taxon>
        <taxon>Spermatophyta</taxon>
        <taxon>Magnoliopsida</taxon>
        <taxon>eudicotyledons</taxon>
        <taxon>Gunneridae</taxon>
        <taxon>Pentapetalae</taxon>
        <taxon>asterids</taxon>
        <taxon>campanulids</taxon>
        <taxon>Asterales</taxon>
        <taxon>Asteraceae</taxon>
        <taxon>Asteroideae</taxon>
        <taxon>Anthemideae</taxon>
        <taxon>Anthemidinae</taxon>
        <taxon>Tanacetum</taxon>
    </lineage>
</organism>
<evidence type="ECO:0000313" key="4">
    <source>
        <dbReference type="Proteomes" id="UP001151760"/>
    </source>
</evidence>
<evidence type="ECO:0000259" key="2">
    <source>
        <dbReference type="Pfam" id="PF07727"/>
    </source>
</evidence>